<dbReference type="AlphaFoldDB" id="A0A9P7GLH3"/>
<dbReference type="GO" id="GO:0020037">
    <property type="term" value="F:heme binding"/>
    <property type="evidence" value="ECO:0007669"/>
    <property type="project" value="InterPro"/>
</dbReference>
<keyword evidence="5" id="KW-0560">Oxidoreductase</keyword>
<dbReference type="GO" id="GO:0016705">
    <property type="term" value="F:oxidoreductase activity, acting on paired donors, with incorporation or reduction of molecular oxygen"/>
    <property type="evidence" value="ECO:0007669"/>
    <property type="project" value="InterPro"/>
</dbReference>
<protein>
    <recommendedName>
        <fullName evidence="11">O-methylsterigmatocystin oxidoreductase</fullName>
    </recommendedName>
</protein>
<dbReference type="InterPro" id="IPR050364">
    <property type="entry name" value="Cytochrome_P450_fung"/>
</dbReference>
<evidence type="ECO:0000313" key="10">
    <source>
        <dbReference type="Proteomes" id="UP000717328"/>
    </source>
</evidence>
<comment type="caution">
    <text evidence="9">The sequence shown here is derived from an EMBL/GenBank/DDBJ whole genome shotgun (WGS) entry which is preliminary data.</text>
</comment>
<dbReference type="Pfam" id="PF00067">
    <property type="entry name" value="p450"/>
    <property type="match status" value="1"/>
</dbReference>
<dbReference type="EMBL" id="JABCKI010000174">
    <property type="protein sequence ID" value="KAG5651994.1"/>
    <property type="molecule type" value="Genomic_DNA"/>
</dbReference>
<evidence type="ECO:0008006" key="11">
    <source>
        <dbReference type="Google" id="ProtNLM"/>
    </source>
</evidence>
<reference evidence="9" key="2">
    <citation type="submission" date="2021-10" db="EMBL/GenBank/DDBJ databases">
        <title>Phylogenomics reveals ancestral predisposition of the termite-cultivated fungus Termitomyces towards a domesticated lifestyle.</title>
        <authorList>
            <person name="Auxier B."/>
            <person name="Grum-Grzhimaylo A."/>
            <person name="Cardenas M.E."/>
            <person name="Lodge J.D."/>
            <person name="Laessoe T."/>
            <person name="Pedersen O."/>
            <person name="Smith M.E."/>
            <person name="Kuyper T.W."/>
            <person name="Franco-Molano E.A."/>
            <person name="Baroni T.J."/>
            <person name="Aanen D.K."/>
        </authorList>
    </citation>
    <scope>NUCLEOTIDE SEQUENCE</scope>
    <source>
        <strain evidence="9">D49</strain>
    </source>
</reference>
<keyword evidence="3" id="KW-0349">Heme</keyword>
<dbReference type="PANTHER" id="PTHR46300:SF5">
    <property type="entry name" value="CYTOCHROME P450"/>
    <property type="match status" value="1"/>
</dbReference>
<dbReference type="InterPro" id="IPR036396">
    <property type="entry name" value="Cyt_P450_sf"/>
</dbReference>
<dbReference type="InterPro" id="IPR001128">
    <property type="entry name" value="Cyt_P450"/>
</dbReference>
<dbReference type="Gene3D" id="1.10.630.10">
    <property type="entry name" value="Cytochrome P450"/>
    <property type="match status" value="2"/>
</dbReference>
<dbReference type="GO" id="GO:0005506">
    <property type="term" value="F:iron ion binding"/>
    <property type="evidence" value="ECO:0007669"/>
    <property type="project" value="InterPro"/>
</dbReference>
<dbReference type="OrthoDB" id="1055148at2759"/>
<dbReference type="Proteomes" id="UP000717328">
    <property type="component" value="Unassembled WGS sequence"/>
</dbReference>
<comment type="similarity">
    <text evidence="2">Belongs to the cytochrome P450 family.</text>
</comment>
<sequence length="245" mass="27010">MALLSILFGSFALLWLWSRITRKKHPPLPPGPPADPIIGHLRHMPKANPGDVFHEWGKKYGGVIYLNVLGKHTVILNSAEAAMDLLDKKSAIYSDRPPFPMFDLLTASIITRVGYGHKITSDDDPYVHITSSAQDTLGNSGSPGATPVDFLPILKYFPSWFPGAYYAGYARDHRPTVKRLYEYPFEEVKKQLAQGGAKPSFLSHQLEALDRDGPDGPHAILDIQGAAAGLYTAGADTVNVYKFYM</sequence>
<evidence type="ECO:0000256" key="2">
    <source>
        <dbReference type="ARBA" id="ARBA00010617"/>
    </source>
</evidence>
<gene>
    <name evidence="9" type="ORF">H0H81_006676</name>
</gene>
<keyword evidence="4" id="KW-0479">Metal-binding</keyword>
<keyword evidence="8" id="KW-0732">Signal</keyword>
<dbReference type="SUPFAM" id="SSF48264">
    <property type="entry name" value="Cytochrome P450"/>
    <property type="match status" value="1"/>
</dbReference>
<evidence type="ECO:0000256" key="3">
    <source>
        <dbReference type="ARBA" id="ARBA00022617"/>
    </source>
</evidence>
<accession>A0A9P7GLH3</accession>
<evidence type="ECO:0000256" key="4">
    <source>
        <dbReference type="ARBA" id="ARBA00022723"/>
    </source>
</evidence>
<comment type="cofactor">
    <cofactor evidence="1">
        <name>heme</name>
        <dbReference type="ChEBI" id="CHEBI:30413"/>
    </cofactor>
</comment>
<evidence type="ECO:0000256" key="1">
    <source>
        <dbReference type="ARBA" id="ARBA00001971"/>
    </source>
</evidence>
<feature type="signal peptide" evidence="8">
    <location>
        <begin position="1"/>
        <end position="22"/>
    </location>
</feature>
<feature type="non-terminal residue" evidence="9">
    <location>
        <position position="245"/>
    </location>
</feature>
<dbReference type="PANTHER" id="PTHR46300">
    <property type="entry name" value="P450, PUTATIVE (EUROFUNG)-RELATED-RELATED"/>
    <property type="match status" value="1"/>
</dbReference>
<proteinExistence type="inferred from homology"/>
<organism evidence="9 10">
    <name type="scientific">Sphagnurus paluster</name>
    <dbReference type="NCBI Taxonomy" id="117069"/>
    <lineage>
        <taxon>Eukaryota</taxon>
        <taxon>Fungi</taxon>
        <taxon>Dikarya</taxon>
        <taxon>Basidiomycota</taxon>
        <taxon>Agaricomycotina</taxon>
        <taxon>Agaricomycetes</taxon>
        <taxon>Agaricomycetidae</taxon>
        <taxon>Agaricales</taxon>
        <taxon>Tricholomatineae</taxon>
        <taxon>Lyophyllaceae</taxon>
        <taxon>Sphagnurus</taxon>
    </lineage>
</organism>
<dbReference type="GO" id="GO:0004497">
    <property type="term" value="F:monooxygenase activity"/>
    <property type="evidence" value="ECO:0007669"/>
    <property type="project" value="UniProtKB-KW"/>
</dbReference>
<feature type="chain" id="PRO_5040212041" description="O-methylsterigmatocystin oxidoreductase" evidence="8">
    <location>
        <begin position="23"/>
        <end position="245"/>
    </location>
</feature>
<keyword evidence="7" id="KW-0503">Monooxygenase</keyword>
<evidence type="ECO:0000313" key="9">
    <source>
        <dbReference type="EMBL" id="KAG5651994.1"/>
    </source>
</evidence>
<evidence type="ECO:0000256" key="7">
    <source>
        <dbReference type="ARBA" id="ARBA00023033"/>
    </source>
</evidence>
<name>A0A9P7GLH3_9AGAR</name>
<evidence type="ECO:0000256" key="5">
    <source>
        <dbReference type="ARBA" id="ARBA00023002"/>
    </source>
</evidence>
<evidence type="ECO:0000256" key="6">
    <source>
        <dbReference type="ARBA" id="ARBA00023004"/>
    </source>
</evidence>
<keyword evidence="6" id="KW-0408">Iron</keyword>
<keyword evidence="10" id="KW-1185">Reference proteome</keyword>
<reference evidence="9" key="1">
    <citation type="submission" date="2021-02" db="EMBL/GenBank/DDBJ databases">
        <authorList>
            <person name="Nieuwenhuis M."/>
            <person name="Van De Peppel L.J.J."/>
        </authorList>
    </citation>
    <scope>NUCLEOTIDE SEQUENCE</scope>
    <source>
        <strain evidence="9">D49</strain>
    </source>
</reference>
<evidence type="ECO:0000256" key="8">
    <source>
        <dbReference type="SAM" id="SignalP"/>
    </source>
</evidence>